<evidence type="ECO:0000259" key="7">
    <source>
        <dbReference type="Pfam" id="PF03178"/>
    </source>
</evidence>
<dbReference type="Gene3D" id="1.10.150.910">
    <property type="match status" value="1"/>
</dbReference>
<dbReference type="GO" id="GO:0005681">
    <property type="term" value="C:spliceosomal complex"/>
    <property type="evidence" value="ECO:0007669"/>
    <property type="project" value="UniProtKB-KW"/>
</dbReference>
<feature type="domain" description="RSE1/DDB1/CPSF1 first beta-propeller" evidence="8">
    <location>
        <begin position="16"/>
        <end position="386"/>
    </location>
</feature>
<dbReference type="Pfam" id="PF10433">
    <property type="entry name" value="Beta-prop_RSE1_1st"/>
    <property type="match status" value="1"/>
</dbReference>
<keyword evidence="2" id="KW-0507">mRNA processing</keyword>
<evidence type="ECO:0000256" key="1">
    <source>
        <dbReference type="ARBA" id="ARBA00004123"/>
    </source>
</evidence>
<dbReference type="PANTHER" id="PTHR10644">
    <property type="entry name" value="DNA REPAIR/RNA PROCESSING CPSF FAMILY"/>
    <property type="match status" value="1"/>
</dbReference>
<keyword evidence="5" id="KW-0539">Nucleus</keyword>
<dbReference type="InterPro" id="IPR004871">
    <property type="entry name" value="RSE1/DDB1/CPSF1_C"/>
</dbReference>
<dbReference type="GO" id="GO:0006397">
    <property type="term" value="P:mRNA processing"/>
    <property type="evidence" value="ECO:0007669"/>
    <property type="project" value="UniProtKB-KW"/>
</dbReference>
<proteinExistence type="inferred from homology"/>
<evidence type="ECO:0008006" key="12">
    <source>
        <dbReference type="Google" id="ProtNLM"/>
    </source>
</evidence>
<accession>A0A4Y7PQM5</accession>
<dbReference type="InterPro" id="IPR018846">
    <property type="entry name" value="Beta-prop_RSE1/DDB1/CPSF1_1st"/>
</dbReference>
<dbReference type="Pfam" id="PF03178">
    <property type="entry name" value="CPSF_A"/>
    <property type="match status" value="1"/>
</dbReference>
<keyword evidence="11" id="KW-1185">Reference proteome</keyword>
<feature type="domain" description="RSE1/DDB1/CPSF1 second beta-propeller" evidence="9">
    <location>
        <begin position="432"/>
        <end position="749"/>
    </location>
</feature>
<dbReference type="VEuPathDB" id="FungiDB:BD410DRAFT_807099"/>
<evidence type="ECO:0000256" key="4">
    <source>
        <dbReference type="ARBA" id="ARBA00023187"/>
    </source>
</evidence>
<evidence type="ECO:0000259" key="9">
    <source>
        <dbReference type="Pfam" id="PF23726"/>
    </source>
</evidence>
<dbReference type="Pfam" id="PF23726">
    <property type="entry name" value="Beta-prop_RSE1_2nd"/>
    <property type="match status" value="1"/>
</dbReference>
<evidence type="ECO:0000256" key="6">
    <source>
        <dbReference type="ARBA" id="ARBA00038266"/>
    </source>
</evidence>
<evidence type="ECO:0000256" key="2">
    <source>
        <dbReference type="ARBA" id="ARBA00022664"/>
    </source>
</evidence>
<dbReference type="InterPro" id="IPR015943">
    <property type="entry name" value="WD40/YVTN_repeat-like_dom_sf"/>
</dbReference>
<dbReference type="Proteomes" id="UP000294933">
    <property type="component" value="Unassembled WGS sequence"/>
</dbReference>
<comment type="similarity">
    <text evidence="6">Belongs to the RSE1 family.</text>
</comment>
<dbReference type="STRING" id="50990.A0A4Y7PQM5"/>
<feature type="domain" description="RSE1/DDB1/CPSF1 C-terminal" evidence="7">
    <location>
        <begin position="824"/>
        <end position="1142"/>
    </location>
</feature>
<keyword evidence="4" id="KW-0508">mRNA splicing</keyword>
<dbReference type="GO" id="GO:0003676">
    <property type="term" value="F:nucleic acid binding"/>
    <property type="evidence" value="ECO:0007669"/>
    <property type="project" value="InterPro"/>
</dbReference>
<dbReference type="GO" id="GO:0008380">
    <property type="term" value="P:RNA splicing"/>
    <property type="evidence" value="ECO:0007669"/>
    <property type="project" value="UniProtKB-KW"/>
</dbReference>
<evidence type="ECO:0000259" key="8">
    <source>
        <dbReference type="Pfam" id="PF10433"/>
    </source>
</evidence>
<dbReference type="InterPro" id="IPR036322">
    <property type="entry name" value="WD40_repeat_dom_sf"/>
</dbReference>
<dbReference type="SUPFAM" id="SSF50978">
    <property type="entry name" value="WD40 repeat-like"/>
    <property type="match status" value="1"/>
</dbReference>
<evidence type="ECO:0000256" key="5">
    <source>
        <dbReference type="ARBA" id="ARBA00023242"/>
    </source>
</evidence>
<protein>
    <recommendedName>
        <fullName evidence="12">Pre-mRNA-splicing factor RSE1</fullName>
    </recommendedName>
</protein>
<reference evidence="10 11" key="1">
    <citation type="submission" date="2018-06" db="EMBL/GenBank/DDBJ databases">
        <title>A transcriptomic atlas of mushroom development highlights an independent origin of complex multicellularity.</title>
        <authorList>
            <consortium name="DOE Joint Genome Institute"/>
            <person name="Krizsan K."/>
            <person name="Almasi E."/>
            <person name="Merenyi Z."/>
            <person name="Sahu N."/>
            <person name="Viragh M."/>
            <person name="Koszo T."/>
            <person name="Mondo S."/>
            <person name="Kiss B."/>
            <person name="Balint B."/>
            <person name="Kues U."/>
            <person name="Barry K."/>
            <person name="Hegedus J.C."/>
            <person name="Henrissat B."/>
            <person name="Johnson J."/>
            <person name="Lipzen A."/>
            <person name="Ohm R."/>
            <person name="Nagy I."/>
            <person name="Pangilinan J."/>
            <person name="Yan J."/>
            <person name="Xiong Y."/>
            <person name="Grigoriev I.V."/>
            <person name="Hibbett D.S."/>
            <person name="Nagy L.G."/>
        </authorList>
    </citation>
    <scope>NUCLEOTIDE SEQUENCE [LARGE SCALE GENOMIC DNA]</scope>
    <source>
        <strain evidence="10 11">SZMC22713</strain>
    </source>
</reference>
<dbReference type="InterPro" id="IPR058543">
    <property type="entry name" value="Beta-prop_RSE1/DDB1/CPSF1_2nd"/>
</dbReference>
<dbReference type="Gene3D" id="2.130.10.10">
    <property type="entry name" value="YVTN repeat-like/Quinoprotein amine dehydrogenase"/>
    <property type="match status" value="3"/>
</dbReference>
<dbReference type="FunFam" id="2.130.10.10:FF:000031">
    <property type="entry name" value="Splicing factor 3b subunit 3"/>
    <property type="match status" value="1"/>
</dbReference>
<organism evidence="10 11">
    <name type="scientific">Rickenella mellea</name>
    <dbReference type="NCBI Taxonomy" id="50990"/>
    <lineage>
        <taxon>Eukaryota</taxon>
        <taxon>Fungi</taxon>
        <taxon>Dikarya</taxon>
        <taxon>Basidiomycota</taxon>
        <taxon>Agaricomycotina</taxon>
        <taxon>Agaricomycetes</taxon>
        <taxon>Hymenochaetales</taxon>
        <taxon>Rickenellaceae</taxon>
        <taxon>Rickenella</taxon>
    </lineage>
</organism>
<dbReference type="AlphaFoldDB" id="A0A4Y7PQM5"/>
<keyword evidence="3" id="KW-0747">Spliceosome</keyword>
<gene>
    <name evidence="10" type="ORF">BD410DRAFT_807099</name>
</gene>
<dbReference type="InterPro" id="IPR050358">
    <property type="entry name" value="RSE1/DDB1/CFT1"/>
</dbReference>
<evidence type="ECO:0000313" key="10">
    <source>
        <dbReference type="EMBL" id="TDL17743.1"/>
    </source>
</evidence>
<dbReference type="FunFam" id="2.130.10.10:FF:001143">
    <property type="entry name" value="Pre-mRNA-splicing factor rse-1, putative"/>
    <property type="match status" value="1"/>
</dbReference>
<evidence type="ECO:0000256" key="3">
    <source>
        <dbReference type="ARBA" id="ARBA00022728"/>
    </source>
</evidence>
<dbReference type="OrthoDB" id="436637at2759"/>
<dbReference type="EMBL" id="ML170217">
    <property type="protein sequence ID" value="TDL17743.1"/>
    <property type="molecule type" value="Genomic_DNA"/>
</dbReference>
<evidence type="ECO:0000313" key="11">
    <source>
        <dbReference type="Proteomes" id="UP000294933"/>
    </source>
</evidence>
<comment type="subcellular location">
    <subcellularLocation>
        <location evidence="1">Nucleus</location>
    </subcellularLocation>
</comment>
<name>A0A4Y7PQM5_9AGAM</name>
<sequence length="1177" mass="129084">MHLYNLTLQRAAATVKAIVGNFSGTKQQEIIVSHGTSLELLTIASQTGKLSTVTAKDVFGSIRSIVTFRLTGGTKDFVIIGSDSGHIVVLEYEPNTMSFTKVHQEPFGKSGARRTVPGQYLATDPSGRSVMIAAMEKAKLVYILNRDAADNLSISSPLEAHRNAAIIHDIVGVDVGFENPLYAALEVDYTEPDQDPSGVAFRNAEKVTLTFYELDLGLNHVVRKWSQATDPRANLLVQVPGGRSNSGDRMEGPSDHIIYWNMDALPHRVPIPRRKGIFFTLLQSEEGDLYKVTIDYQEEDVRAVKIKYFDTVPAATSLCVLKSGFLFVASEFGNQYLYQFQKLGDDDDEVEISSSSYPKFGMLDPSTPLPRVHINPKPLDNLVLVDHIESLCPIIDSHVLNVSPTSDTPRIFMACGRGGRSTLRMLRHGLEVEEIASSELPGIPSGVWTTRLKAEDSFHSLIVLSFLNSTRVLTVGDSIEEAPDGGFLTTQPTLAVEQIGTDALIQVHPFGIRHVLSDLRVNEWNAPRGTTIVFATTNQRQVVAALSSAELVYFELDPAGQLNEYQEKAAMGSTVVALSVPEIPIGQLRSKYLAVGCEDQTVRIVSLDPDNTLETTSLQALTSPPSSLCIAEIMDASVDKHRPTTFVSVGLRNGVLLRSVLDPVSGQLTGTRTRFLGSRMVRMARIRVNNHTSILALSSRIWVNYVYQNSMHFTSLLCDNFDYASSFSTALCPEGIIGVSGTTIRIFTIPKLGTKLKQTSMQLSYTPRKITLHPDNKYFYMIEADHRVTRDQGPINEMSGEGTTAEPHLKVFGQPKAPQGSWVSCIRIVDPIVLKSIREIYLDNNEAAFSMSVVPFTASSGESYLVVGTASDTGLAPRSCTNGFLRTYRFTEGGCNLDLVHKTTLDDIPLVTIAFQGRLLVGVGKSLCLYDMGKQRLLRKTENKFPSAISTLNTEGSRIIVGDSQESIFLVSFKAPENQLVIIANNTSARWVTAAAMTDYCTVAAGDKFGNIFINRLDKDVSDQADNDPTGASIMHGIPRLMGAPHKTRLMAHFHVGDIVTSIHKVFLVSGGHDVLLYTGIHGTIGALVPVTSKDDIGFLSTLEQHMRSERTSLIGRDHLSWRGYHAPVKAVIDGDLCETFSTLPNARQATIAEDLDRTVEEILKKLEQLRTVSTGF</sequence>